<feature type="signal peptide" evidence="1">
    <location>
        <begin position="1"/>
        <end position="19"/>
    </location>
</feature>
<comment type="caution">
    <text evidence="2">The sequence shown here is derived from an EMBL/GenBank/DDBJ whole genome shotgun (WGS) entry which is preliminary data.</text>
</comment>
<protein>
    <submittedName>
        <fullName evidence="2">Uncharacterized protein</fullName>
    </submittedName>
</protein>
<evidence type="ECO:0000313" key="3">
    <source>
        <dbReference type="Proteomes" id="UP000601108"/>
    </source>
</evidence>
<dbReference type="RefSeq" id="WP_027411517.1">
    <property type="nucleotide sequence ID" value="NZ_BMWS01000007.1"/>
</dbReference>
<keyword evidence="3" id="KW-1185">Reference proteome</keyword>
<proteinExistence type="predicted"/>
<accession>A0A918JTM6</accession>
<keyword evidence="1" id="KW-0732">Signal</keyword>
<dbReference type="EMBL" id="BMWS01000007">
    <property type="protein sequence ID" value="GGX14126.1"/>
    <property type="molecule type" value="Genomic_DNA"/>
</dbReference>
<sequence>MRTTISCFILLLFFTGINAQEIKITDPTTTNEIAVVSNNKNTDIPTPITLKAEQILEDDACYSEISKITFYEALIRQNEFEISLGNKILDLKNTENILTNL</sequence>
<reference evidence="2 3" key="1">
    <citation type="journal article" date="2014" name="Int. J. Syst. Evol. Microbiol.">
        <title>Complete genome sequence of Corynebacterium casei LMG S-19264T (=DSM 44701T), isolated from a smear-ripened cheese.</title>
        <authorList>
            <consortium name="US DOE Joint Genome Institute (JGI-PGF)"/>
            <person name="Walter F."/>
            <person name="Albersmeier A."/>
            <person name="Kalinowski J."/>
            <person name="Ruckert C."/>
        </authorList>
    </citation>
    <scope>NUCLEOTIDE SEQUENCE [LARGE SCALE GENOMIC DNA]</scope>
    <source>
        <strain evidence="2 3">KCTC 12285</strain>
    </source>
</reference>
<dbReference type="Proteomes" id="UP000601108">
    <property type="component" value="Unassembled WGS sequence"/>
</dbReference>
<feature type="chain" id="PRO_5036974461" evidence="1">
    <location>
        <begin position="20"/>
        <end position="101"/>
    </location>
</feature>
<name>A0A918JTM6_9FLAO</name>
<dbReference type="AlphaFoldDB" id="A0A918JTM6"/>
<organism evidence="2 3">
    <name type="scientific">Aquimarina muelleri</name>
    <dbReference type="NCBI Taxonomy" id="279356"/>
    <lineage>
        <taxon>Bacteria</taxon>
        <taxon>Pseudomonadati</taxon>
        <taxon>Bacteroidota</taxon>
        <taxon>Flavobacteriia</taxon>
        <taxon>Flavobacteriales</taxon>
        <taxon>Flavobacteriaceae</taxon>
        <taxon>Aquimarina</taxon>
    </lineage>
</organism>
<gene>
    <name evidence="2" type="ORF">GCM10007384_14640</name>
</gene>
<evidence type="ECO:0000313" key="2">
    <source>
        <dbReference type="EMBL" id="GGX14126.1"/>
    </source>
</evidence>
<evidence type="ECO:0000256" key="1">
    <source>
        <dbReference type="SAM" id="SignalP"/>
    </source>
</evidence>